<gene>
    <name evidence="1" type="ORF">SDC9_212347</name>
</gene>
<dbReference type="AlphaFoldDB" id="A0A645JLU3"/>
<accession>A0A645JLU3</accession>
<dbReference type="InterPro" id="IPR037198">
    <property type="entry name" value="MutL_C_sf"/>
</dbReference>
<dbReference type="EMBL" id="VSSQ01145646">
    <property type="protein sequence ID" value="MPN64571.1"/>
    <property type="molecule type" value="Genomic_DNA"/>
</dbReference>
<evidence type="ECO:0000313" key="1">
    <source>
        <dbReference type="EMBL" id="MPN64571.1"/>
    </source>
</evidence>
<protein>
    <recommendedName>
        <fullName evidence="2">DNA mismatch repair protein MutL</fullName>
    </recommendedName>
</protein>
<reference evidence="1" key="1">
    <citation type="submission" date="2019-08" db="EMBL/GenBank/DDBJ databases">
        <authorList>
            <person name="Kucharzyk K."/>
            <person name="Murdoch R.W."/>
            <person name="Higgins S."/>
            <person name="Loffler F."/>
        </authorList>
    </citation>
    <scope>NUCLEOTIDE SEQUENCE</scope>
</reference>
<organism evidence="1">
    <name type="scientific">bioreactor metagenome</name>
    <dbReference type="NCBI Taxonomy" id="1076179"/>
    <lineage>
        <taxon>unclassified sequences</taxon>
        <taxon>metagenomes</taxon>
        <taxon>ecological metagenomes</taxon>
    </lineage>
</organism>
<sequence length="74" mass="8148">MKTATGDAIAIMQEKLALSLAETAALPLAQSLNNDEMTNLVEQLFACPSHNYTPDGKPVMTILTQEEIQKRFQL</sequence>
<evidence type="ECO:0008006" key="2">
    <source>
        <dbReference type="Google" id="ProtNLM"/>
    </source>
</evidence>
<comment type="caution">
    <text evidence="1">The sequence shown here is derived from an EMBL/GenBank/DDBJ whole genome shotgun (WGS) entry which is preliminary data.</text>
</comment>
<name>A0A645JLU3_9ZZZZ</name>
<proteinExistence type="predicted"/>
<dbReference type="SUPFAM" id="SSF118116">
    <property type="entry name" value="DNA mismatch repair protein MutL"/>
    <property type="match status" value="1"/>
</dbReference>
<dbReference type="Gene3D" id="3.30.1540.20">
    <property type="entry name" value="MutL, C-terminal domain, dimerisation subdomain"/>
    <property type="match status" value="1"/>
</dbReference>
<dbReference type="InterPro" id="IPR042120">
    <property type="entry name" value="MutL_C_dimsub"/>
</dbReference>